<proteinExistence type="predicted"/>
<protein>
    <submittedName>
        <fullName evidence="1">Uncharacterized protein</fullName>
    </submittedName>
</protein>
<keyword evidence="2" id="KW-1185">Reference proteome</keyword>
<sequence>MKRIKARTMVISSSRSFVIVKYILKCEMLTFSLFILQLSMRGAIISRWIKHSSCPHTTLVQDICQLLIMSAYGNPLE</sequence>
<dbReference type="AlphaFoldDB" id="A0A7J7MDG8"/>
<dbReference type="EMBL" id="JACGCM010001594">
    <property type="protein sequence ID" value="KAF6152907.1"/>
    <property type="molecule type" value="Genomic_DNA"/>
</dbReference>
<dbReference type="Proteomes" id="UP000541444">
    <property type="component" value="Unassembled WGS sequence"/>
</dbReference>
<accession>A0A7J7MDG8</accession>
<organism evidence="1 2">
    <name type="scientific">Kingdonia uniflora</name>
    <dbReference type="NCBI Taxonomy" id="39325"/>
    <lineage>
        <taxon>Eukaryota</taxon>
        <taxon>Viridiplantae</taxon>
        <taxon>Streptophyta</taxon>
        <taxon>Embryophyta</taxon>
        <taxon>Tracheophyta</taxon>
        <taxon>Spermatophyta</taxon>
        <taxon>Magnoliopsida</taxon>
        <taxon>Ranunculales</taxon>
        <taxon>Circaeasteraceae</taxon>
        <taxon>Kingdonia</taxon>
    </lineage>
</organism>
<gene>
    <name evidence="1" type="ORF">GIB67_039614</name>
</gene>
<comment type="caution">
    <text evidence="1">The sequence shown here is derived from an EMBL/GenBank/DDBJ whole genome shotgun (WGS) entry which is preliminary data.</text>
</comment>
<name>A0A7J7MDG8_9MAGN</name>
<reference evidence="1 2" key="1">
    <citation type="journal article" date="2020" name="IScience">
        <title>Genome Sequencing of the Endangered Kingdonia uniflora (Circaeasteraceae, Ranunculales) Reveals Potential Mechanisms of Evolutionary Specialization.</title>
        <authorList>
            <person name="Sun Y."/>
            <person name="Deng T."/>
            <person name="Zhang A."/>
            <person name="Moore M.J."/>
            <person name="Landis J.B."/>
            <person name="Lin N."/>
            <person name="Zhang H."/>
            <person name="Zhang X."/>
            <person name="Huang J."/>
            <person name="Zhang X."/>
            <person name="Sun H."/>
            <person name="Wang H."/>
        </authorList>
    </citation>
    <scope>NUCLEOTIDE SEQUENCE [LARGE SCALE GENOMIC DNA]</scope>
    <source>
        <strain evidence="1">TB1705</strain>
        <tissue evidence="1">Leaf</tissue>
    </source>
</reference>
<evidence type="ECO:0000313" key="1">
    <source>
        <dbReference type="EMBL" id="KAF6152907.1"/>
    </source>
</evidence>
<evidence type="ECO:0000313" key="2">
    <source>
        <dbReference type="Proteomes" id="UP000541444"/>
    </source>
</evidence>